<feature type="transmembrane region" description="Helical" evidence="5">
    <location>
        <begin position="140"/>
        <end position="160"/>
    </location>
</feature>
<evidence type="ECO:0000313" key="7">
    <source>
        <dbReference type="EMBL" id="TMJ06139.1"/>
    </source>
</evidence>
<evidence type="ECO:0000313" key="9">
    <source>
        <dbReference type="Proteomes" id="UP000315217"/>
    </source>
</evidence>
<feature type="transmembrane region" description="Helical" evidence="5">
    <location>
        <begin position="254"/>
        <end position="272"/>
    </location>
</feature>
<dbReference type="InterPro" id="IPR007016">
    <property type="entry name" value="O-antigen_ligase-rel_domated"/>
</dbReference>
<dbReference type="PANTHER" id="PTHR37422">
    <property type="entry name" value="TEICHURONIC ACID BIOSYNTHESIS PROTEIN TUAE"/>
    <property type="match status" value="1"/>
</dbReference>
<protein>
    <recommendedName>
        <fullName evidence="6">O-antigen ligase-related domain-containing protein</fullName>
    </recommendedName>
</protein>
<keyword evidence="3 5" id="KW-1133">Transmembrane helix</keyword>
<feature type="domain" description="O-antigen ligase-related" evidence="6">
    <location>
        <begin position="218"/>
        <end position="356"/>
    </location>
</feature>
<sequence>MPFWALMSFTVVLLLSPQTFLPELARLRIALLTGGLAVAAHCWTQVTHRRPLIRFTREVWIAVVLLGWAALSLPLSTAVGGDSQAQSPGAGSDAPLVLTELSSGPVPTPQALRSLFPRSMLVFWLLGSTITTLDRLRTAVWGLSLMATPLAATGVVNLILKRMIAGRIVGFCDPPALCAALTGDPGDLALMLNLILPLMAALLRVTRRPAARGLLIGLMVLNAAAIVATFSRTGFVTLLVSLALSLRALPRKRAWKWVAAALVLALVAVPLLPSGYVDRLATIAHVAGDPTGSSQERARDMQIAMEFALSHPLVGAGLGNNILVLNQLRGPMWQPVHNVYLEYAVDLGWPGLALFILLLGGCLRHAGRIARRSGGDPALHELSALAGGIWISLVAFTVSALAYPVAYHLYFYYFAGLAVAVGAVYEAGLPTPALTAAPR</sequence>
<feature type="transmembrane region" description="Helical" evidence="5">
    <location>
        <begin position="409"/>
        <end position="429"/>
    </location>
</feature>
<organism evidence="7 10">
    <name type="scientific">Candidatus Segetimicrobium genomatis</name>
    <dbReference type="NCBI Taxonomy" id="2569760"/>
    <lineage>
        <taxon>Bacteria</taxon>
        <taxon>Bacillati</taxon>
        <taxon>Candidatus Sysuimicrobiota</taxon>
        <taxon>Candidatus Sysuimicrobiia</taxon>
        <taxon>Candidatus Sysuimicrobiales</taxon>
        <taxon>Candidatus Segetimicrobiaceae</taxon>
        <taxon>Candidatus Segetimicrobium</taxon>
    </lineage>
</organism>
<reference evidence="9 10" key="1">
    <citation type="journal article" date="2019" name="Nat. Microbiol.">
        <title>Mediterranean grassland soil C-N compound turnover is dependent on rainfall and depth, and is mediated by genomically divergent microorganisms.</title>
        <authorList>
            <person name="Diamond S."/>
            <person name="Andeer P.F."/>
            <person name="Li Z."/>
            <person name="Crits-Christoph A."/>
            <person name="Burstein D."/>
            <person name="Anantharaman K."/>
            <person name="Lane K.R."/>
            <person name="Thomas B.C."/>
            <person name="Pan C."/>
            <person name="Northen T.R."/>
            <person name="Banfield J.F."/>
        </authorList>
    </citation>
    <scope>NUCLEOTIDE SEQUENCE [LARGE SCALE GENOMIC DNA]</scope>
    <source>
        <strain evidence="8">NP_1</strain>
        <strain evidence="7">NP_2</strain>
    </source>
</reference>
<dbReference type="Proteomes" id="UP000315217">
    <property type="component" value="Unassembled WGS sequence"/>
</dbReference>
<accession>A0A537LDP2</accession>
<feature type="transmembrane region" description="Helical" evidence="5">
    <location>
        <begin position="27"/>
        <end position="47"/>
    </location>
</feature>
<evidence type="ECO:0000256" key="5">
    <source>
        <dbReference type="SAM" id="Phobius"/>
    </source>
</evidence>
<keyword evidence="2 5" id="KW-0812">Transmembrane</keyword>
<evidence type="ECO:0000256" key="1">
    <source>
        <dbReference type="ARBA" id="ARBA00004141"/>
    </source>
</evidence>
<gene>
    <name evidence="8" type="ORF">E6G98_00235</name>
    <name evidence="7" type="ORF">E6G99_09205</name>
</gene>
<comment type="subcellular location">
    <subcellularLocation>
        <location evidence="1">Membrane</location>
        <topology evidence="1">Multi-pass membrane protein</topology>
    </subcellularLocation>
</comment>
<dbReference type="InterPro" id="IPR051533">
    <property type="entry name" value="WaaL-like"/>
</dbReference>
<name>A0A537LDP2_9BACT</name>
<feature type="transmembrane region" description="Helical" evidence="5">
    <location>
        <begin position="213"/>
        <end position="242"/>
    </location>
</feature>
<dbReference type="Pfam" id="PF04932">
    <property type="entry name" value="Wzy_C"/>
    <property type="match status" value="1"/>
</dbReference>
<dbReference type="GO" id="GO:0016020">
    <property type="term" value="C:membrane"/>
    <property type="evidence" value="ECO:0007669"/>
    <property type="project" value="UniProtKB-SubCell"/>
</dbReference>
<feature type="transmembrane region" description="Helical" evidence="5">
    <location>
        <begin position="59"/>
        <end position="79"/>
    </location>
</feature>
<dbReference type="PANTHER" id="PTHR37422:SF23">
    <property type="entry name" value="TEICHURONIC ACID BIOSYNTHESIS PROTEIN TUAE"/>
    <property type="match status" value="1"/>
</dbReference>
<keyword evidence="4 5" id="KW-0472">Membrane</keyword>
<feature type="transmembrane region" description="Helical" evidence="5">
    <location>
        <begin position="384"/>
        <end position="403"/>
    </location>
</feature>
<evidence type="ECO:0000313" key="8">
    <source>
        <dbReference type="EMBL" id="TMJ13515.1"/>
    </source>
</evidence>
<dbReference type="EMBL" id="VBAI01000006">
    <property type="protein sequence ID" value="TMJ13515.1"/>
    <property type="molecule type" value="Genomic_DNA"/>
</dbReference>
<feature type="transmembrane region" description="Helical" evidence="5">
    <location>
        <begin position="303"/>
        <end position="323"/>
    </location>
</feature>
<evidence type="ECO:0000313" key="10">
    <source>
        <dbReference type="Proteomes" id="UP000318661"/>
    </source>
</evidence>
<dbReference type="AlphaFoldDB" id="A0A537LDP2"/>
<evidence type="ECO:0000259" key="6">
    <source>
        <dbReference type="Pfam" id="PF04932"/>
    </source>
</evidence>
<evidence type="ECO:0000256" key="2">
    <source>
        <dbReference type="ARBA" id="ARBA00022692"/>
    </source>
</evidence>
<evidence type="ECO:0000256" key="4">
    <source>
        <dbReference type="ARBA" id="ARBA00023136"/>
    </source>
</evidence>
<evidence type="ECO:0000256" key="3">
    <source>
        <dbReference type="ARBA" id="ARBA00022989"/>
    </source>
</evidence>
<dbReference type="Proteomes" id="UP000318661">
    <property type="component" value="Unassembled WGS sequence"/>
</dbReference>
<dbReference type="EMBL" id="VBAJ01000235">
    <property type="protein sequence ID" value="TMJ06139.1"/>
    <property type="molecule type" value="Genomic_DNA"/>
</dbReference>
<feature type="transmembrane region" description="Helical" evidence="5">
    <location>
        <begin position="343"/>
        <end position="363"/>
    </location>
</feature>
<comment type="caution">
    <text evidence="7">The sequence shown here is derived from an EMBL/GenBank/DDBJ whole genome shotgun (WGS) entry which is preliminary data.</text>
</comment>
<proteinExistence type="predicted"/>